<feature type="chain" id="PRO_5034620659" evidence="1">
    <location>
        <begin position="18"/>
        <end position="204"/>
    </location>
</feature>
<dbReference type="AlphaFoldDB" id="A0A8H7T4Z1"/>
<protein>
    <submittedName>
        <fullName evidence="2">Uncharacterized protein</fullName>
    </submittedName>
</protein>
<dbReference type="Gene3D" id="2.60.120.10">
    <property type="entry name" value="Jelly Rolls"/>
    <property type="match status" value="1"/>
</dbReference>
<dbReference type="Proteomes" id="UP000664132">
    <property type="component" value="Unassembled WGS sequence"/>
</dbReference>
<reference evidence="2" key="1">
    <citation type="submission" date="2021-02" db="EMBL/GenBank/DDBJ databases">
        <title>Genome sequence Cadophora malorum strain M34.</title>
        <authorList>
            <person name="Stefanovic E."/>
            <person name="Vu D."/>
            <person name="Scully C."/>
            <person name="Dijksterhuis J."/>
            <person name="Roader J."/>
            <person name="Houbraken J."/>
        </authorList>
    </citation>
    <scope>NUCLEOTIDE SEQUENCE</scope>
    <source>
        <strain evidence="2">M34</strain>
    </source>
</reference>
<evidence type="ECO:0000313" key="2">
    <source>
        <dbReference type="EMBL" id="KAG4412326.1"/>
    </source>
</evidence>
<keyword evidence="3" id="KW-1185">Reference proteome</keyword>
<proteinExistence type="predicted"/>
<keyword evidence="1" id="KW-0732">Signal</keyword>
<comment type="caution">
    <text evidence="2">The sequence shown here is derived from an EMBL/GenBank/DDBJ whole genome shotgun (WGS) entry which is preliminary data.</text>
</comment>
<dbReference type="SUPFAM" id="SSF51182">
    <property type="entry name" value="RmlC-like cupins"/>
    <property type="match status" value="1"/>
</dbReference>
<organism evidence="2 3">
    <name type="scientific">Cadophora malorum</name>
    <dbReference type="NCBI Taxonomy" id="108018"/>
    <lineage>
        <taxon>Eukaryota</taxon>
        <taxon>Fungi</taxon>
        <taxon>Dikarya</taxon>
        <taxon>Ascomycota</taxon>
        <taxon>Pezizomycotina</taxon>
        <taxon>Leotiomycetes</taxon>
        <taxon>Helotiales</taxon>
        <taxon>Ploettnerulaceae</taxon>
        <taxon>Cadophora</taxon>
    </lineage>
</organism>
<gene>
    <name evidence="2" type="ORF">IFR04_014545</name>
</gene>
<evidence type="ECO:0000313" key="3">
    <source>
        <dbReference type="Proteomes" id="UP000664132"/>
    </source>
</evidence>
<dbReference type="InterPro" id="IPR011051">
    <property type="entry name" value="RmlC_Cupin_sf"/>
</dbReference>
<dbReference type="EMBL" id="JAFJYH010000388">
    <property type="protein sequence ID" value="KAG4412326.1"/>
    <property type="molecule type" value="Genomic_DNA"/>
</dbReference>
<feature type="signal peptide" evidence="1">
    <location>
        <begin position="1"/>
        <end position="17"/>
    </location>
</feature>
<accession>A0A8H7T4Z1</accession>
<dbReference type="OrthoDB" id="1921208at2759"/>
<evidence type="ECO:0000256" key="1">
    <source>
        <dbReference type="SAM" id="SignalP"/>
    </source>
</evidence>
<name>A0A8H7T4Z1_9HELO</name>
<sequence>MFAIALTLLALGGLSLGAPTQEPLNTPVEIKDSPEFPLPPPLPFNGTIPGVDYDLIAKLKTSPNAITRIALLKDSDFAFDFISPPNIPGIELRARWVQHAAHASLCYRHNTWGMAVSPQGSLHLEFNPDCTDMIFIAAFNSADPGANFPAETLFQLDDNFAGLALGLEFLPGADIDRFHHLVPATLAHGVDSCLRRCGIKKNEL</sequence>
<dbReference type="InterPro" id="IPR014710">
    <property type="entry name" value="RmlC-like_jellyroll"/>
</dbReference>